<feature type="region of interest" description="Disordered" evidence="1">
    <location>
        <begin position="214"/>
        <end position="246"/>
    </location>
</feature>
<feature type="compositionally biased region" description="Basic and acidic residues" evidence="1">
    <location>
        <begin position="301"/>
        <end position="337"/>
    </location>
</feature>
<comment type="caution">
    <text evidence="3">The sequence shown here is derived from an EMBL/GenBank/DDBJ whole genome shotgun (WGS) entry which is preliminary data.</text>
</comment>
<dbReference type="STRING" id="1380566.A0A179G038"/>
<dbReference type="EMBL" id="LSBJ02000002">
    <property type="protein sequence ID" value="OAQ71027.1"/>
    <property type="molecule type" value="Genomic_DNA"/>
</dbReference>
<dbReference type="GeneID" id="28846894"/>
<dbReference type="Pfam" id="PF12898">
    <property type="entry name" value="Stc1"/>
    <property type="match status" value="1"/>
</dbReference>
<dbReference type="KEGG" id="pchm:VFPPC_03393"/>
<dbReference type="OrthoDB" id="3514033at2759"/>
<keyword evidence="4" id="KW-1185">Reference proteome</keyword>
<protein>
    <submittedName>
        <fullName evidence="3">Stc1 domain-containing protein</fullName>
    </submittedName>
</protein>
<proteinExistence type="predicted"/>
<accession>A0A179G038</accession>
<feature type="region of interest" description="Disordered" evidence="1">
    <location>
        <begin position="111"/>
        <end position="150"/>
    </location>
</feature>
<reference evidence="3 4" key="1">
    <citation type="journal article" date="2016" name="PLoS Pathog.">
        <title>Biosynthesis of antibiotic leucinostatins in bio-control fungus Purpureocillium lilacinum and their inhibition on phytophthora revealed by genome mining.</title>
        <authorList>
            <person name="Wang G."/>
            <person name="Liu Z."/>
            <person name="Lin R."/>
            <person name="Li E."/>
            <person name="Mao Z."/>
            <person name="Ling J."/>
            <person name="Yang Y."/>
            <person name="Yin W.B."/>
            <person name="Xie B."/>
        </authorList>
    </citation>
    <scope>NUCLEOTIDE SEQUENCE [LARGE SCALE GENOMIC DNA]</scope>
    <source>
        <strain evidence="3">170</strain>
    </source>
</reference>
<dbReference type="AlphaFoldDB" id="A0A179G038"/>
<feature type="compositionally biased region" description="Basic and acidic residues" evidence="1">
    <location>
        <begin position="124"/>
        <end position="140"/>
    </location>
</feature>
<dbReference type="Proteomes" id="UP000078397">
    <property type="component" value="Unassembled WGS sequence"/>
</dbReference>
<feature type="compositionally biased region" description="Low complexity" evidence="1">
    <location>
        <begin position="262"/>
        <end position="279"/>
    </location>
</feature>
<sequence>MGWNQKQNQGTNLGSQSAVPSRYRCKVGGEWRPLQDFSKNQQKLIQRQASQGIDAANSGMTCIEHSATNRRELRCDLCQLIKPLDAFSKSMRKSDDPMCLRCTAWSETQEPGVTPTHLETGHISVEERDNSLQDKRHTESTDFFPDDSMPRAPITALSSLGITISDAPSKIASLAGSQRYNCAPSRGPSSVVSVPRSDVLPPHVEARLAGLKKKGGLSLPSDSDLESQDLGSCSAPSDVQARPKIPYNAWDNTGKYHEAEKTPTASHHGTSSTSTYSNTQAVEPDTAGGWEDAPATTMRWPEPKKGWHKAPRLERSPPKGTDHVSKVHVDPIIDQQRRKNYCASDDSRY</sequence>
<feature type="region of interest" description="Disordered" evidence="1">
    <location>
        <begin position="259"/>
        <end position="349"/>
    </location>
</feature>
<gene>
    <name evidence="3" type="ORF">VFPPC_03393</name>
</gene>
<evidence type="ECO:0000256" key="1">
    <source>
        <dbReference type="SAM" id="MobiDB-lite"/>
    </source>
</evidence>
<organism evidence="3 4">
    <name type="scientific">Pochonia chlamydosporia 170</name>
    <dbReference type="NCBI Taxonomy" id="1380566"/>
    <lineage>
        <taxon>Eukaryota</taxon>
        <taxon>Fungi</taxon>
        <taxon>Dikarya</taxon>
        <taxon>Ascomycota</taxon>
        <taxon>Pezizomycotina</taxon>
        <taxon>Sordariomycetes</taxon>
        <taxon>Hypocreomycetidae</taxon>
        <taxon>Hypocreales</taxon>
        <taxon>Clavicipitaceae</taxon>
        <taxon>Pochonia</taxon>
    </lineage>
</organism>
<evidence type="ECO:0000259" key="2">
    <source>
        <dbReference type="Pfam" id="PF12898"/>
    </source>
</evidence>
<name>A0A179G038_METCM</name>
<evidence type="ECO:0000313" key="3">
    <source>
        <dbReference type="EMBL" id="OAQ71027.1"/>
    </source>
</evidence>
<dbReference type="RefSeq" id="XP_018147564.1">
    <property type="nucleotide sequence ID" value="XM_018282900.1"/>
</dbReference>
<evidence type="ECO:0000313" key="4">
    <source>
        <dbReference type="Proteomes" id="UP000078397"/>
    </source>
</evidence>
<feature type="domain" description="Stc1" evidence="2">
    <location>
        <begin position="24"/>
        <end position="103"/>
    </location>
</feature>
<dbReference type="InterPro" id="IPR024630">
    <property type="entry name" value="Stc1"/>
</dbReference>